<keyword evidence="3" id="KW-1133">Transmembrane helix</keyword>
<evidence type="ECO:0000313" key="6">
    <source>
        <dbReference type="Proteomes" id="UP000238479"/>
    </source>
</evidence>
<dbReference type="AlphaFoldDB" id="A0A2P6PZ23"/>
<protein>
    <submittedName>
        <fullName evidence="5">Putative WD40/YVTN repeat-like-containing domain-containing protein</fullName>
    </submittedName>
</protein>
<dbReference type="EMBL" id="PDCK01000044">
    <property type="protein sequence ID" value="PRQ27156.1"/>
    <property type="molecule type" value="Genomic_DNA"/>
</dbReference>
<keyword evidence="2" id="KW-0677">Repeat</keyword>
<reference evidence="5 6" key="1">
    <citation type="journal article" date="2018" name="Nat. Genet.">
        <title>The Rosa genome provides new insights in the design of modern roses.</title>
        <authorList>
            <person name="Bendahmane M."/>
        </authorList>
    </citation>
    <scope>NUCLEOTIDE SEQUENCE [LARGE SCALE GENOMIC DNA]</scope>
    <source>
        <strain evidence="6">cv. Old Blush</strain>
    </source>
</reference>
<sequence>MRKGRATTSKLFCWLLSYFYQGKSYKDGSMLWWDIRNPGVPVTSVKFHSEPVLSLCIDGSCNGGISGTADEKIVPYSLDTSIVHSTPFSDFLLDCTGRAALNELSSQDLRIFRRMNEVAIQLVSVAVAIELLMLTFVLMLTPPAALVRLHRMMLEDLSNGTVSTLPFALKEFVHIKEGLQLWRRNFVVSGCNELFLVRELVCNAVSYSTDCKLMATA</sequence>
<gene>
    <name evidence="5" type="ORF">RchiOBHm_Chr6g0302301</name>
</gene>
<keyword evidence="6" id="KW-1185">Reference proteome</keyword>
<organism evidence="5 6">
    <name type="scientific">Rosa chinensis</name>
    <name type="common">China rose</name>
    <dbReference type="NCBI Taxonomy" id="74649"/>
    <lineage>
        <taxon>Eukaryota</taxon>
        <taxon>Viridiplantae</taxon>
        <taxon>Streptophyta</taxon>
        <taxon>Embryophyta</taxon>
        <taxon>Tracheophyta</taxon>
        <taxon>Spermatophyta</taxon>
        <taxon>Magnoliopsida</taxon>
        <taxon>eudicotyledons</taxon>
        <taxon>Gunneridae</taxon>
        <taxon>Pentapetalae</taxon>
        <taxon>rosids</taxon>
        <taxon>fabids</taxon>
        <taxon>Rosales</taxon>
        <taxon>Rosaceae</taxon>
        <taxon>Rosoideae</taxon>
        <taxon>Rosoideae incertae sedis</taxon>
        <taxon>Rosa</taxon>
    </lineage>
</organism>
<dbReference type="PANTHER" id="PTHR19854:SF1">
    <property type="entry name" value="GUANINE NUCLEOTIDE-BINDING PROTEIN SUBUNIT BETA-LIKE PROTEIN 1"/>
    <property type="match status" value="1"/>
</dbReference>
<accession>A0A2P6PZ23</accession>
<name>A0A2P6PZ23_ROSCH</name>
<keyword evidence="3" id="KW-0812">Transmembrane</keyword>
<evidence type="ECO:0000256" key="2">
    <source>
        <dbReference type="ARBA" id="ARBA00022737"/>
    </source>
</evidence>
<keyword evidence="4" id="KW-0732">Signal</keyword>
<feature type="chain" id="PRO_5015121187" evidence="4">
    <location>
        <begin position="25"/>
        <end position="217"/>
    </location>
</feature>
<evidence type="ECO:0000256" key="4">
    <source>
        <dbReference type="SAM" id="SignalP"/>
    </source>
</evidence>
<evidence type="ECO:0000256" key="1">
    <source>
        <dbReference type="ARBA" id="ARBA00022574"/>
    </source>
</evidence>
<comment type="caution">
    <text evidence="5">The sequence shown here is derived from an EMBL/GenBank/DDBJ whole genome shotgun (WGS) entry which is preliminary data.</text>
</comment>
<dbReference type="STRING" id="74649.A0A2P6PZ23"/>
<proteinExistence type="predicted"/>
<dbReference type="Gramene" id="PRQ27156">
    <property type="protein sequence ID" value="PRQ27156"/>
    <property type="gene ID" value="RchiOBHm_Chr6g0302301"/>
</dbReference>
<keyword evidence="1" id="KW-0853">WD repeat</keyword>
<dbReference type="InterPro" id="IPR036322">
    <property type="entry name" value="WD40_repeat_dom_sf"/>
</dbReference>
<dbReference type="PANTHER" id="PTHR19854">
    <property type="entry name" value="TRANSDUCIN BETA-LIKE 3"/>
    <property type="match status" value="1"/>
</dbReference>
<feature type="signal peptide" evidence="4">
    <location>
        <begin position="1"/>
        <end position="24"/>
    </location>
</feature>
<dbReference type="SUPFAM" id="SSF50978">
    <property type="entry name" value="WD40 repeat-like"/>
    <property type="match status" value="1"/>
</dbReference>
<feature type="transmembrane region" description="Helical" evidence="3">
    <location>
        <begin position="118"/>
        <end position="140"/>
    </location>
</feature>
<evidence type="ECO:0000256" key="3">
    <source>
        <dbReference type="SAM" id="Phobius"/>
    </source>
</evidence>
<evidence type="ECO:0000313" key="5">
    <source>
        <dbReference type="EMBL" id="PRQ27156.1"/>
    </source>
</evidence>
<keyword evidence="3" id="KW-0472">Membrane</keyword>
<dbReference type="Proteomes" id="UP000238479">
    <property type="component" value="Chromosome 6"/>
</dbReference>